<dbReference type="PRINTS" id="PR00153">
    <property type="entry name" value="CSAPPISMRASE"/>
</dbReference>
<protein>
    <recommendedName>
        <fullName evidence="5">Peptidyl-prolyl cis-trans isomerase</fullName>
        <shortName evidence="5">PPIase</shortName>
        <ecNumber evidence="5">5.2.1.8</ecNumber>
    </recommendedName>
</protein>
<organism evidence="7 8">
    <name type="scientific">Pachysolen tannophilus NRRL Y-2460</name>
    <dbReference type="NCBI Taxonomy" id="669874"/>
    <lineage>
        <taxon>Eukaryota</taxon>
        <taxon>Fungi</taxon>
        <taxon>Dikarya</taxon>
        <taxon>Ascomycota</taxon>
        <taxon>Saccharomycotina</taxon>
        <taxon>Pichiomycetes</taxon>
        <taxon>Pachysolenaceae</taxon>
        <taxon>Pachysolen</taxon>
    </lineage>
</organism>
<dbReference type="Gene3D" id="2.40.100.10">
    <property type="entry name" value="Cyclophilin-like"/>
    <property type="match status" value="1"/>
</dbReference>
<keyword evidence="8" id="KW-1185">Reference proteome</keyword>
<dbReference type="PIRSF" id="PIRSF001467">
    <property type="entry name" value="Peptidylpro_ismrse"/>
    <property type="match status" value="1"/>
</dbReference>
<dbReference type="PROSITE" id="PS50072">
    <property type="entry name" value="CSA_PPIASE_2"/>
    <property type="match status" value="1"/>
</dbReference>
<dbReference type="OrthoDB" id="271386at2759"/>
<dbReference type="Pfam" id="PF00160">
    <property type="entry name" value="Pro_isomerase"/>
    <property type="match status" value="1"/>
</dbReference>
<dbReference type="PANTHER" id="PTHR45625">
    <property type="entry name" value="PEPTIDYL-PROLYL CIS-TRANS ISOMERASE-RELATED"/>
    <property type="match status" value="1"/>
</dbReference>
<feature type="domain" description="PPIase cyclophilin-type" evidence="6">
    <location>
        <begin position="6"/>
        <end position="157"/>
    </location>
</feature>
<dbReference type="InterPro" id="IPR024936">
    <property type="entry name" value="Cyclophilin-type_PPIase"/>
</dbReference>
<dbReference type="SUPFAM" id="SSF50891">
    <property type="entry name" value="Cyclophilin-like"/>
    <property type="match status" value="1"/>
</dbReference>
<evidence type="ECO:0000256" key="2">
    <source>
        <dbReference type="ARBA" id="ARBA00023110"/>
    </source>
</evidence>
<dbReference type="EMBL" id="KV454012">
    <property type="protein sequence ID" value="ODV96737.1"/>
    <property type="molecule type" value="Genomic_DNA"/>
</dbReference>
<dbReference type="InterPro" id="IPR044666">
    <property type="entry name" value="Cyclophilin_A-like"/>
</dbReference>
<dbReference type="InterPro" id="IPR029000">
    <property type="entry name" value="Cyclophilin-like_dom_sf"/>
</dbReference>
<comment type="function">
    <text evidence="5">PPIases accelerate the folding of proteins. It catalyzes the cis-trans isomerization of proline imidic peptide bonds in oligopeptides.</text>
</comment>
<name>A0A1E4TYB5_PACTA</name>
<keyword evidence="3 5" id="KW-0413">Isomerase</keyword>
<dbReference type="GO" id="GO:0071013">
    <property type="term" value="C:catalytic step 2 spliceosome"/>
    <property type="evidence" value="ECO:0007669"/>
    <property type="project" value="TreeGrafter"/>
</dbReference>
<gene>
    <name evidence="7" type="ORF">PACTADRAFT_1322</name>
</gene>
<evidence type="ECO:0000256" key="5">
    <source>
        <dbReference type="RuleBase" id="RU363019"/>
    </source>
</evidence>
<dbReference type="Proteomes" id="UP000094236">
    <property type="component" value="Unassembled WGS sequence"/>
</dbReference>
<dbReference type="InterPro" id="IPR002130">
    <property type="entry name" value="Cyclophilin-type_PPIase_dom"/>
</dbReference>
<proteinExistence type="inferred from homology"/>
<comment type="similarity">
    <text evidence="4">Belongs to the cyclophilin-type PPIase family. PPIL3 subfamily.</text>
</comment>
<evidence type="ECO:0000313" key="7">
    <source>
        <dbReference type="EMBL" id="ODV96737.1"/>
    </source>
</evidence>
<evidence type="ECO:0000256" key="4">
    <source>
        <dbReference type="ARBA" id="ARBA00038286"/>
    </source>
</evidence>
<evidence type="ECO:0000313" key="8">
    <source>
        <dbReference type="Proteomes" id="UP000094236"/>
    </source>
</evidence>
<dbReference type="STRING" id="669874.A0A1E4TYB5"/>
<dbReference type="GO" id="GO:0003755">
    <property type="term" value="F:peptidyl-prolyl cis-trans isomerase activity"/>
    <property type="evidence" value="ECO:0007669"/>
    <property type="project" value="UniProtKB-UniRule"/>
</dbReference>
<dbReference type="EC" id="5.2.1.8" evidence="5"/>
<evidence type="ECO:0000256" key="3">
    <source>
        <dbReference type="ARBA" id="ARBA00023235"/>
    </source>
</evidence>
<accession>A0A1E4TYB5</accession>
<evidence type="ECO:0000259" key="6">
    <source>
        <dbReference type="PROSITE" id="PS50072"/>
    </source>
</evidence>
<comment type="catalytic activity">
    <reaction evidence="1 5">
        <text>[protein]-peptidylproline (omega=180) = [protein]-peptidylproline (omega=0)</text>
        <dbReference type="Rhea" id="RHEA:16237"/>
        <dbReference type="Rhea" id="RHEA-COMP:10747"/>
        <dbReference type="Rhea" id="RHEA-COMP:10748"/>
        <dbReference type="ChEBI" id="CHEBI:83833"/>
        <dbReference type="ChEBI" id="CHEBI:83834"/>
        <dbReference type="EC" id="5.2.1.8"/>
    </reaction>
</comment>
<dbReference type="PANTHER" id="PTHR45625:SF2">
    <property type="entry name" value="PEPTIDYL-PROLYL CIS-TRANS ISOMERASE-LIKE 3"/>
    <property type="match status" value="1"/>
</dbReference>
<evidence type="ECO:0000256" key="1">
    <source>
        <dbReference type="ARBA" id="ARBA00000971"/>
    </source>
</evidence>
<keyword evidence="2 5" id="KW-0697">Rotamase</keyword>
<sequence length="167" mass="18738">MSVTLHTDFGDLKIELFIDEAPKTCENFLAHCAAGTYNNTKILRNIPNFIVQFGDPTNKGRGGESIWGGYIEDEFHPNLRHIKRGIVSMANSGEPNTNGSQFFITYNKLPSLDGKFTVFGQVINGQDTTLTRMEKEIKVKAKNNKPLQDYYITNVTIHANPIADRES</sequence>
<dbReference type="AlphaFoldDB" id="A0A1E4TYB5"/>
<reference evidence="8" key="1">
    <citation type="submission" date="2016-05" db="EMBL/GenBank/DDBJ databases">
        <title>Comparative genomics of biotechnologically important yeasts.</title>
        <authorList>
            <consortium name="DOE Joint Genome Institute"/>
            <person name="Riley R."/>
            <person name="Haridas S."/>
            <person name="Wolfe K.H."/>
            <person name="Lopes M.R."/>
            <person name="Hittinger C.T."/>
            <person name="Goker M."/>
            <person name="Salamov A."/>
            <person name="Wisecaver J."/>
            <person name="Long T.M."/>
            <person name="Aerts A.L."/>
            <person name="Barry K."/>
            <person name="Choi C."/>
            <person name="Clum A."/>
            <person name="Coughlan A.Y."/>
            <person name="Deshpande S."/>
            <person name="Douglass A.P."/>
            <person name="Hanson S.J."/>
            <person name="Klenk H.-P."/>
            <person name="Labutti K."/>
            <person name="Lapidus A."/>
            <person name="Lindquist E."/>
            <person name="Lipzen A."/>
            <person name="Meier-Kolthoff J.P."/>
            <person name="Ohm R.A."/>
            <person name="Otillar R.P."/>
            <person name="Pangilinan J."/>
            <person name="Peng Y."/>
            <person name="Rokas A."/>
            <person name="Rosa C.A."/>
            <person name="Scheuner C."/>
            <person name="Sibirny A.A."/>
            <person name="Slot J.C."/>
            <person name="Stielow J.B."/>
            <person name="Sun H."/>
            <person name="Kurtzman C.P."/>
            <person name="Blackwell M."/>
            <person name="Grigoriev I.V."/>
            <person name="Jeffries T.W."/>
        </authorList>
    </citation>
    <scope>NUCLEOTIDE SEQUENCE [LARGE SCALE GENOMIC DNA]</scope>
    <source>
        <strain evidence="8">NRRL Y-2460</strain>
    </source>
</reference>